<dbReference type="Pfam" id="PF14765">
    <property type="entry name" value="PS-DH"/>
    <property type="match status" value="1"/>
</dbReference>
<dbReference type="Gene3D" id="3.90.180.10">
    <property type="entry name" value="Medium-chain alcohol dehydrogenases, catalytic domain"/>
    <property type="match status" value="1"/>
</dbReference>
<dbReference type="Gene3D" id="3.30.70.3290">
    <property type="match status" value="1"/>
</dbReference>
<dbReference type="CDD" id="cd00833">
    <property type="entry name" value="PKS"/>
    <property type="match status" value="1"/>
</dbReference>
<dbReference type="InterPro" id="IPR020841">
    <property type="entry name" value="PKS_Beta-ketoAc_synthase_dom"/>
</dbReference>
<dbReference type="InterPro" id="IPR002364">
    <property type="entry name" value="Quin_OxRdtase/zeta-crystal_CS"/>
</dbReference>
<dbReference type="RefSeq" id="WP_237382653.1">
    <property type="nucleotide sequence ID" value="NZ_CP071793.1"/>
</dbReference>
<evidence type="ECO:0000259" key="9">
    <source>
        <dbReference type="PROSITE" id="PS52019"/>
    </source>
</evidence>
<dbReference type="InterPro" id="IPR036291">
    <property type="entry name" value="NAD(P)-bd_dom_sf"/>
</dbReference>
<feature type="domain" description="PKS/mFAS DH" evidence="9">
    <location>
        <begin position="890"/>
        <end position="1156"/>
    </location>
</feature>
<dbReference type="GO" id="GO:0004315">
    <property type="term" value="F:3-oxoacyl-[acyl-carrier-protein] synthase activity"/>
    <property type="evidence" value="ECO:0007669"/>
    <property type="project" value="InterPro"/>
</dbReference>
<dbReference type="InterPro" id="IPR036736">
    <property type="entry name" value="ACP-like_sf"/>
</dbReference>
<dbReference type="Pfam" id="PF21089">
    <property type="entry name" value="PKS_DH_N"/>
    <property type="match status" value="1"/>
</dbReference>
<dbReference type="PANTHER" id="PTHR43775">
    <property type="entry name" value="FATTY ACID SYNTHASE"/>
    <property type="match status" value="1"/>
</dbReference>
<dbReference type="Gene3D" id="1.10.1200.10">
    <property type="entry name" value="ACP-like"/>
    <property type="match status" value="1"/>
</dbReference>
<dbReference type="SMART" id="SM00827">
    <property type="entry name" value="PKS_AT"/>
    <property type="match status" value="1"/>
</dbReference>
<dbReference type="InterPro" id="IPR020843">
    <property type="entry name" value="ER"/>
</dbReference>
<dbReference type="Gene3D" id="3.40.366.10">
    <property type="entry name" value="Malonyl-Coenzyme A Acyl Carrier Protein, domain 2"/>
    <property type="match status" value="1"/>
</dbReference>
<proteinExistence type="predicted"/>
<dbReference type="GO" id="GO:0016491">
    <property type="term" value="F:oxidoreductase activity"/>
    <property type="evidence" value="ECO:0007669"/>
    <property type="project" value="InterPro"/>
</dbReference>
<dbReference type="SUPFAM" id="SSF47336">
    <property type="entry name" value="ACP-like"/>
    <property type="match status" value="1"/>
</dbReference>
<dbReference type="GO" id="GO:0006633">
    <property type="term" value="P:fatty acid biosynthetic process"/>
    <property type="evidence" value="ECO:0007669"/>
    <property type="project" value="InterPro"/>
</dbReference>
<name>A0A8A4TT35_SULCO</name>
<dbReference type="InterPro" id="IPR032821">
    <property type="entry name" value="PKS_assoc"/>
</dbReference>
<keyword evidence="2" id="KW-0597">Phosphoprotein</keyword>
<evidence type="ECO:0000256" key="1">
    <source>
        <dbReference type="ARBA" id="ARBA00022450"/>
    </source>
</evidence>
<dbReference type="GO" id="GO:0004312">
    <property type="term" value="F:fatty acid synthase activity"/>
    <property type="evidence" value="ECO:0007669"/>
    <property type="project" value="TreeGrafter"/>
</dbReference>
<evidence type="ECO:0000256" key="4">
    <source>
        <dbReference type="ARBA" id="ARBA00023268"/>
    </source>
</evidence>
<dbReference type="SUPFAM" id="SSF51735">
    <property type="entry name" value="NAD(P)-binding Rossmann-fold domains"/>
    <property type="match status" value="3"/>
</dbReference>
<dbReference type="InterPro" id="IPR016036">
    <property type="entry name" value="Malonyl_transacylase_ACP-bd"/>
</dbReference>
<evidence type="ECO:0000259" key="8">
    <source>
        <dbReference type="PROSITE" id="PS52004"/>
    </source>
</evidence>
<evidence type="ECO:0000256" key="5">
    <source>
        <dbReference type="ARBA" id="ARBA00054155"/>
    </source>
</evidence>
<dbReference type="PROSITE" id="PS00012">
    <property type="entry name" value="PHOSPHOPANTETHEINE"/>
    <property type="match status" value="1"/>
</dbReference>
<dbReference type="InterPro" id="IPR011032">
    <property type="entry name" value="GroES-like_sf"/>
</dbReference>
<dbReference type="GO" id="GO:0031177">
    <property type="term" value="F:phosphopantetheine binding"/>
    <property type="evidence" value="ECO:0007669"/>
    <property type="project" value="InterPro"/>
</dbReference>
<keyword evidence="3" id="KW-0808">Transferase</keyword>
<dbReference type="InterPro" id="IPR001227">
    <property type="entry name" value="Ac_transferase_dom_sf"/>
</dbReference>
<keyword evidence="11" id="KW-1185">Reference proteome</keyword>
<gene>
    <name evidence="10" type="ORF">J3U87_08745</name>
</gene>
<dbReference type="SMART" id="SM00826">
    <property type="entry name" value="PKS_DH"/>
    <property type="match status" value="1"/>
</dbReference>
<feature type="active site" description="Proton donor; for dehydratase activity" evidence="6">
    <location>
        <position position="1081"/>
    </location>
</feature>
<dbReference type="Pfam" id="PF00550">
    <property type="entry name" value="PP-binding"/>
    <property type="match status" value="1"/>
</dbReference>
<dbReference type="PROSITE" id="PS52019">
    <property type="entry name" value="PKS_MFAS_DH"/>
    <property type="match status" value="1"/>
</dbReference>
<feature type="domain" description="Ketosynthase family 3 (KS3)" evidence="8">
    <location>
        <begin position="28"/>
        <end position="453"/>
    </location>
</feature>
<dbReference type="PROSITE" id="PS50075">
    <property type="entry name" value="CARRIER"/>
    <property type="match status" value="1"/>
</dbReference>
<evidence type="ECO:0000256" key="3">
    <source>
        <dbReference type="ARBA" id="ARBA00022679"/>
    </source>
</evidence>
<dbReference type="FunFam" id="3.40.50.720:FF:000209">
    <property type="entry name" value="Polyketide synthase Pks12"/>
    <property type="match status" value="1"/>
</dbReference>
<reference evidence="10" key="1">
    <citation type="submission" date="2021-03" db="EMBL/GenBank/DDBJ databases">
        <title>Acanthopleuribacteraceae sp. M133.</title>
        <authorList>
            <person name="Wang G."/>
        </authorList>
    </citation>
    <scope>NUCLEOTIDE SEQUENCE</scope>
    <source>
        <strain evidence="10">M133</strain>
    </source>
</reference>
<dbReference type="GO" id="GO:0008270">
    <property type="term" value="F:zinc ion binding"/>
    <property type="evidence" value="ECO:0007669"/>
    <property type="project" value="InterPro"/>
</dbReference>
<dbReference type="SUPFAM" id="SSF50129">
    <property type="entry name" value="GroES-like"/>
    <property type="match status" value="1"/>
</dbReference>
<dbReference type="InterPro" id="IPR020806">
    <property type="entry name" value="PKS_PP-bd"/>
</dbReference>
<dbReference type="SMART" id="SM00829">
    <property type="entry name" value="PKS_ER"/>
    <property type="match status" value="1"/>
</dbReference>
<keyword evidence="1" id="KW-0596">Phosphopantetheine</keyword>
<dbReference type="Gene3D" id="3.40.50.720">
    <property type="entry name" value="NAD(P)-binding Rossmann-like Domain"/>
    <property type="match status" value="1"/>
</dbReference>
<dbReference type="PANTHER" id="PTHR43775:SF51">
    <property type="entry name" value="INACTIVE PHENOLPHTHIOCEROL SYNTHESIS POLYKETIDE SYNTHASE TYPE I PKS1-RELATED"/>
    <property type="match status" value="1"/>
</dbReference>
<dbReference type="SMART" id="SM00823">
    <property type="entry name" value="PKS_PP"/>
    <property type="match status" value="1"/>
</dbReference>
<dbReference type="InterPro" id="IPR013968">
    <property type="entry name" value="PKS_KR"/>
</dbReference>
<feature type="active site" description="Proton acceptor; for dehydratase activity" evidence="6">
    <location>
        <position position="922"/>
    </location>
</feature>
<dbReference type="PROSITE" id="PS00606">
    <property type="entry name" value="KS3_1"/>
    <property type="match status" value="1"/>
</dbReference>
<dbReference type="CDD" id="cd08956">
    <property type="entry name" value="KR_3_FAS_SDR_x"/>
    <property type="match status" value="1"/>
</dbReference>
<dbReference type="Pfam" id="PF16197">
    <property type="entry name" value="KAsynt_C_assoc"/>
    <property type="match status" value="1"/>
</dbReference>
<evidence type="ECO:0000256" key="2">
    <source>
        <dbReference type="ARBA" id="ARBA00022553"/>
    </source>
</evidence>
<dbReference type="InterPro" id="IPR042104">
    <property type="entry name" value="PKS_dehydratase_sf"/>
</dbReference>
<dbReference type="InterPro" id="IPR049900">
    <property type="entry name" value="PKS_mFAS_DH"/>
</dbReference>
<dbReference type="Gene3D" id="3.40.47.10">
    <property type="match status" value="1"/>
</dbReference>
<protein>
    <submittedName>
        <fullName evidence="10">Type I polyketide synthase</fullName>
    </submittedName>
</protein>
<dbReference type="InterPro" id="IPR049551">
    <property type="entry name" value="PKS_DH_C"/>
</dbReference>
<dbReference type="Pfam" id="PF08240">
    <property type="entry name" value="ADH_N"/>
    <property type="match status" value="1"/>
</dbReference>
<dbReference type="InterPro" id="IPR014043">
    <property type="entry name" value="Acyl_transferase_dom"/>
</dbReference>
<dbReference type="InterPro" id="IPR006162">
    <property type="entry name" value="Ppantetheine_attach_site"/>
</dbReference>
<keyword evidence="4" id="KW-0511">Multifunctional enzyme</keyword>
<dbReference type="KEGG" id="scor:J3U87_08745"/>
<dbReference type="InterPro" id="IPR018201">
    <property type="entry name" value="Ketoacyl_synth_AS"/>
</dbReference>
<feature type="region of interest" description="N-terminal hotdog fold" evidence="6">
    <location>
        <begin position="890"/>
        <end position="1008"/>
    </location>
</feature>
<dbReference type="PROSITE" id="PS52004">
    <property type="entry name" value="KS3_2"/>
    <property type="match status" value="1"/>
</dbReference>
<dbReference type="InterPro" id="IPR057326">
    <property type="entry name" value="KR_dom"/>
</dbReference>
<dbReference type="InterPro" id="IPR016039">
    <property type="entry name" value="Thiolase-like"/>
</dbReference>
<dbReference type="PROSITE" id="PS01162">
    <property type="entry name" value="QOR_ZETA_CRYSTAL"/>
    <property type="match status" value="1"/>
</dbReference>
<dbReference type="Proteomes" id="UP000663929">
    <property type="component" value="Chromosome"/>
</dbReference>
<dbReference type="InterPro" id="IPR050091">
    <property type="entry name" value="PKS_NRPS_Biosynth_Enz"/>
</dbReference>
<sequence length="2071" mass="222238">MTNDFYHKAKDAILKLKTRVKQLEGRDREPIAVVSMACRLPAGMTTPEAYWQLLDAGGDAVTPFPEQRWDEGRLYDPDPEAAGKTYAREGGFIQDIDGFDASFFGITPREAQAMDPQQRLLMEVAWEALERAQILPESLTHTATGVYIGAMSSDYRAPGADLEAVDSYTGTGTSLAVTAGRLSYFLGLQGPALTVDTACSSSLVALHLAATALRSGECSAALAGGVTIMNQPDIFIEFCRMGGMARNGRCKSFSANADGTGWAEGCGILVLKRLDDAIRDGNPILAVMRGSAVNQDGRSQGLTAPNGPSQQRVIRQALQNSGLEPDDLDIVEAHGTGTRLGDPIEAGALAEVFGPGRSPERPLYLGSSKSNIGHAQAAAGVTGIIKLILAMQHEKLPKSLYTDQPSKDIDWQGSGLSLLTEPRPWPRTSERVRRAGISSFGISGTNAHIVFEEPPASPTPPREPMADPSALLLLSARDPSALEAQIHQFGAALENGDAAETADLCHTAACARTRFPHRARLIYRDGTVLGQRSGRAEGTARVALLFTGQGAQWPAMASQLYERHSVFRETVDRCLAITGPLPLLEEDASIHRTDITQPALFVFEYALFTLWQDWGLKPVAVLGHSIGELVAATVAGVFTLEQGLHLARERGRLMSGVPGQGTMVSLATDEAGARDLIAPFGHRISIAALNAPDQTMISGEQDAIEQLLSDIDLRHKRIETSHAFHSAQMDPALAPFERAVAEAAPKPPQLLFASNLTGAPISEALCEPAYWARQIREPVRFMAGVEALIREGCNTFVEVGPRPILCGLGASFTDQTNLWLPSIKKREPHDQSLLEAAGDLFVRGVELDWARVIPGRKIVAPTYPFQRQPYRLDAAGVGDVVSAGLDSPGHPLLGAVLTQADGSATLFTARLSLQEFPWLRDHRVYDMVLFPGTCFLELAWAAAARLGLAGVEELNLAAPLVLTEEAVRLQLRFESDNRFSIHAKPENQSGATWTLHALGKLSAEPANRAPESWNGPPPAAESVSLQGFYDMLDEMGFGYGPAFQGLQQAWRHGDSVFAKVVLPEAQAKSAPRYGMFPALLDAALHALLCGERAEEALRLPFAWQGASLWASGARELYVHFLPAAEGVEIRLFSTSGEPVGHIRQMVLRAAEADQIRNALQGQTRHLYRVQWRPVELPQTADVADPEPRVFICPEAEDNAVTATTFELCQVLEQVKQALADPQNDGRPLVWVTRNAVAAGPDDELRGLDVSAVWGLLRCARQEHPDRDLRLIDLDDHGDEALLRAALSVVGEPELALRFGKAHAPRLLPANDTRSDLEVPGSNPCWRLAVQTRGSLDNLSLEPHDADTGPLQDHQVRLRIRAVGLNFRDVLGVLDMLPNPSEPGLEGAGIVVEVGAGVTALQPGDRVFGLLESGAATHAIADQAVLAPIPAGLSFAAAATIPTTFVTAWYALVDLARLQSGERLLVHAAAGGTGQAAMQLARHLGAEVFATAGPAKWPVLRRLGLSADHIASSRDTNFEASFRTATHGAGVDVVLNSLTDEKIDASLRLLARDGRFLELGVTDTRSASELKHMYPGISYLPFLLMEAGNQRLGDILRELCPLFESGALQPLPHAAYDLREAPAAFRFMAQARHTGKLVLTLPAIETACADDAVLITGGTGELGAQVAAHLVRNHGIRELVLTSRRGAEAPGAVELAEELKGLGARVQFATCDVADAEALSAAVDFHRVRGVVHCAGVLDDGVLTRMTPVSIERVWASKATGAWNLHQLTHDRDLDFFVLFSSIAGVLGSPGQSNYGAANTFLDALAAHRRKRGLPAQSLAWGLWEQSGVGMTAHLGAAELNRMSREGFGALAVTEGMKLLDAALKRPDSLLVPMALDLSRKRRDEVAPMLRECARAAVPQRTIAEPAAVIDDAADMLRFLRAEVAAVLALPDADSVAEDAPLSELGLDSLMAVEIRNRLSKLAPSGLPTTLLFDYPTLSALGDYMMTHVTPAASAPARAELDRPAMDKLLAAITVEDLERAGLFSAVLQVALDKGEPADVPAEAGEITDYLAEAAQLSDADIDDELDMILGD</sequence>
<dbReference type="Pfam" id="PF02801">
    <property type="entry name" value="Ketoacyl-synt_C"/>
    <property type="match status" value="1"/>
</dbReference>
<accession>A0A8A4TT35</accession>
<dbReference type="InterPro" id="IPR055123">
    <property type="entry name" value="SpnB-like_Rossmann"/>
</dbReference>
<dbReference type="SMART" id="SM00825">
    <property type="entry name" value="PKS_KS"/>
    <property type="match status" value="1"/>
</dbReference>
<dbReference type="Pfam" id="PF08659">
    <property type="entry name" value="KR"/>
    <property type="match status" value="1"/>
</dbReference>
<dbReference type="Pfam" id="PF13602">
    <property type="entry name" value="ADH_zinc_N_2"/>
    <property type="match status" value="1"/>
</dbReference>
<dbReference type="Pfam" id="PF00109">
    <property type="entry name" value="ketoacyl-synt"/>
    <property type="match status" value="1"/>
</dbReference>
<evidence type="ECO:0000256" key="6">
    <source>
        <dbReference type="PROSITE-ProRule" id="PRU01363"/>
    </source>
</evidence>
<evidence type="ECO:0000313" key="11">
    <source>
        <dbReference type="Proteomes" id="UP000663929"/>
    </source>
</evidence>
<dbReference type="InterPro" id="IPR049552">
    <property type="entry name" value="PKS_DH_N"/>
</dbReference>
<evidence type="ECO:0000259" key="7">
    <source>
        <dbReference type="PROSITE" id="PS50075"/>
    </source>
</evidence>
<dbReference type="CDD" id="cd05195">
    <property type="entry name" value="enoyl_red"/>
    <property type="match status" value="1"/>
</dbReference>
<dbReference type="SUPFAM" id="SSF53901">
    <property type="entry name" value="Thiolase-like"/>
    <property type="match status" value="1"/>
</dbReference>
<dbReference type="Gene3D" id="3.10.129.110">
    <property type="entry name" value="Polyketide synthase dehydratase"/>
    <property type="match status" value="1"/>
</dbReference>
<dbReference type="InterPro" id="IPR016035">
    <property type="entry name" value="Acyl_Trfase/lysoPLipase"/>
</dbReference>
<dbReference type="FunFam" id="3.40.47.10:FF:000019">
    <property type="entry name" value="Polyketide synthase type I"/>
    <property type="match status" value="1"/>
</dbReference>
<dbReference type="InterPro" id="IPR009081">
    <property type="entry name" value="PP-bd_ACP"/>
</dbReference>
<dbReference type="InterPro" id="IPR014030">
    <property type="entry name" value="Ketoacyl_synth_N"/>
</dbReference>
<feature type="domain" description="Carrier" evidence="7">
    <location>
        <begin position="1910"/>
        <end position="1988"/>
    </location>
</feature>
<dbReference type="SMART" id="SM01294">
    <property type="entry name" value="PKS_PP_betabranch"/>
    <property type="match status" value="1"/>
</dbReference>
<evidence type="ECO:0000313" key="10">
    <source>
        <dbReference type="EMBL" id="QTD52547.1"/>
    </source>
</evidence>
<dbReference type="SUPFAM" id="SSF55048">
    <property type="entry name" value="Probable ACP-binding domain of malonyl-CoA ACP transacylase"/>
    <property type="match status" value="1"/>
</dbReference>
<dbReference type="SUPFAM" id="SSF52151">
    <property type="entry name" value="FabD/lysophospholipase-like"/>
    <property type="match status" value="1"/>
</dbReference>
<feature type="region of interest" description="C-terminal hotdog fold" evidence="6">
    <location>
        <begin position="1020"/>
        <end position="1156"/>
    </location>
</feature>
<dbReference type="InterPro" id="IPR020807">
    <property type="entry name" value="PKS_DH"/>
</dbReference>
<organism evidence="10 11">
    <name type="scientific">Sulfidibacter corallicola</name>
    <dbReference type="NCBI Taxonomy" id="2818388"/>
    <lineage>
        <taxon>Bacteria</taxon>
        <taxon>Pseudomonadati</taxon>
        <taxon>Acidobacteriota</taxon>
        <taxon>Holophagae</taxon>
        <taxon>Acanthopleuribacterales</taxon>
        <taxon>Acanthopleuribacteraceae</taxon>
        <taxon>Sulfidibacter</taxon>
    </lineage>
</organism>
<dbReference type="InterPro" id="IPR013154">
    <property type="entry name" value="ADH-like_N"/>
</dbReference>
<dbReference type="InterPro" id="IPR014031">
    <property type="entry name" value="Ketoacyl_synth_C"/>
</dbReference>
<dbReference type="Pfam" id="PF00698">
    <property type="entry name" value="Acyl_transf_1"/>
    <property type="match status" value="1"/>
</dbReference>
<dbReference type="Pfam" id="PF22953">
    <property type="entry name" value="SpnB_Rossmann"/>
    <property type="match status" value="1"/>
</dbReference>
<dbReference type="EMBL" id="CP071793">
    <property type="protein sequence ID" value="QTD52547.1"/>
    <property type="molecule type" value="Genomic_DNA"/>
</dbReference>
<comment type="function">
    <text evidence="5">Involved in production of the polyketide antibiotic thailandamide.</text>
</comment>
<dbReference type="Gene3D" id="3.40.50.11460">
    <property type="match status" value="1"/>
</dbReference>
<dbReference type="SMART" id="SM00822">
    <property type="entry name" value="PKS_KR"/>
    <property type="match status" value="1"/>
</dbReference>